<keyword evidence="1" id="KW-1015">Disulfide bond</keyword>
<evidence type="ECO:0000313" key="2">
    <source>
        <dbReference type="EMBL" id="KAL0187377.1"/>
    </source>
</evidence>
<dbReference type="Gene3D" id="2.40.20.10">
    <property type="entry name" value="Plasminogen Kringle 4"/>
    <property type="match status" value="1"/>
</dbReference>
<name>A0ABD0QNE7_CIRMR</name>
<feature type="non-terminal residue" evidence="2">
    <location>
        <position position="1"/>
    </location>
</feature>
<feature type="non-terminal residue" evidence="2">
    <location>
        <position position="49"/>
    </location>
</feature>
<keyword evidence="3" id="KW-1185">Reference proteome</keyword>
<dbReference type="AlphaFoldDB" id="A0ABD0QNE7"/>
<dbReference type="InterPro" id="IPR038178">
    <property type="entry name" value="Kringle_sf"/>
</dbReference>
<dbReference type="SUPFAM" id="SSF57440">
    <property type="entry name" value="Kringle-like"/>
    <property type="match status" value="1"/>
</dbReference>
<protein>
    <submittedName>
        <fullName evidence="2">Uncharacterized protein</fullName>
    </submittedName>
</protein>
<evidence type="ECO:0000256" key="1">
    <source>
        <dbReference type="ARBA" id="ARBA00023157"/>
    </source>
</evidence>
<evidence type="ECO:0000313" key="3">
    <source>
        <dbReference type="Proteomes" id="UP001529510"/>
    </source>
</evidence>
<comment type="caution">
    <text evidence="2">The sequence shown here is derived from an EMBL/GenBank/DDBJ whole genome shotgun (WGS) entry which is preliminary data.</text>
</comment>
<proteinExistence type="predicted"/>
<dbReference type="InterPro" id="IPR013806">
    <property type="entry name" value="Kringle-like"/>
</dbReference>
<sequence length="49" mass="5408">TTERCSRGQGMSMTGLECINWNSSSLQGKKFTARRPEADTLGLGNHNYC</sequence>
<gene>
    <name evidence="2" type="ORF">M9458_019047</name>
</gene>
<dbReference type="Proteomes" id="UP001529510">
    <property type="component" value="Unassembled WGS sequence"/>
</dbReference>
<dbReference type="EMBL" id="JAMKFB020000008">
    <property type="protein sequence ID" value="KAL0187377.1"/>
    <property type="molecule type" value="Genomic_DNA"/>
</dbReference>
<reference evidence="2 3" key="1">
    <citation type="submission" date="2024-05" db="EMBL/GenBank/DDBJ databases">
        <title>Genome sequencing and assembly of Indian major carp, Cirrhinus mrigala (Hamilton, 1822).</title>
        <authorList>
            <person name="Mohindra V."/>
            <person name="Chowdhury L.M."/>
            <person name="Lal K."/>
            <person name="Jena J.K."/>
        </authorList>
    </citation>
    <scope>NUCLEOTIDE SEQUENCE [LARGE SCALE GENOMIC DNA]</scope>
    <source>
        <strain evidence="2">CM1030</strain>
        <tissue evidence="2">Blood</tissue>
    </source>
</reference>
<organism evidence="2 3">
    <name type="scientific">Cirrhinus mrigala</name>
    <name type="common">Mrigala</name>
    <dbReference type="NCBI Taxonomy" id="683832"/>
    <lineage>
        <taxon>Eukaryota</taxon>
        <taxon>Metazoa</taxon>
        <taxon>Chordata</taxon>
        <taxon>Craniata</taxon>
        <taxon>Vertebrata</taxon>
        <taxon>Euteleostomi</taxon>
        <taxon>Actinopterygii</taxon>
        <taxon>Neopterygii</taxon>
        <taxon>Teleostei</taxon>
        <taxon>Ostariophysi</taxon>
        <taxon>Cypriniformes</taxon>
        <taxon>Cyprinidae</taxon>
        <taxon>Labeoninae</taxon>
        <taxon>Labeonini</taxon>
        <taxon>Cirrhinus</taxon>
    </lineage>
</organism>
<accession>A0ABD0QNE7</accession>